<dbReference type="AlphaFoldDB" id="A0A4C1XKS8"/>
<keyword evidence="2" id="KW-1185">Reference proteome</keyword>
<accession>A0A4C1XKS8</accession>
<name>A0A4C1XKS8_EUMVA</name>
<dbReference type="EMBL" id="BGZK01000899">
    <property type="protein sequence ID" value="GBP64506.1"/>
    <property type="molecule type" value="Genomic_DNA"/>
</dbReference>
<reference evidence="1 2" key="1">
    <citation type="journal article" date="2019" name="Commun. Biol.">
        <title>The bagworm genome reveals a unique fibroin gene that provides high tensile strength.</title>
        <authorList>
            <person name="Kono N."/>
            <person name="Nakamura H."/>
            <person name="Ohtoshi R."/>
            <person name="Tomita M."/>
            <person name="Numata K."/>
            <person name="Arakawa K."/>
        </authorList>
    </citation>
    <scope>NUCLEOTIDE SEQUENCE [LARGE SCALE GENOMIC DNA]</scope>
</reference>
<evidence type="ECO:0000313" key="1">
    <source>
        <dbReference type="EMBL" id="GBP64506.1"/>
    </source>
</evidence>
<evidence type="ECO:0000313" key="2">
    <source>
        <dbReference type="Proteomes" id="UP000299102"/>
    </source>
</evidence>
<comment type="caution">
    <text evidence="1">The sequence shown here is derived from an EMBL/GenBank/DDBJ whole genome shotgun (WGS) entry which is preliminary data.</text>
</comment>
<proteinExistence type="predicted"/>
<dbReference type="Proteomes" id="UP000299102">
    <property type="component" value="Unassembled WGS sequence"/>
</dbReference>
<protein>
    <submittedName>
        <fullName evidence="1">Uncharacterized protein</fullName>
    </submittedName>
</protein>
<organism evidence="1 2">
    <name type="scientific">Eumeta variegata</name>
    <name type="common">Bagworm moth</name>
    <name type="synonym">Eumeta japonica</name>
    <dbReference type="NCBI Taxonomy" id="151549"/>
    <lineage>
        <taxon>Eukaryota</taxon>
        <taxon>Metazoa</taxon>
        <taxon>Ecdysozoa</taxon>
        <taxon>Arthropoda</taxon>
        <taxon>Hexapoda</taxon>
        <taxon>Insecta</taxon>
        <taxon>Pterygota</taxon>
        <taxon>Neoptera</taxon>
        <taxon>Endopterygota</taxon>
        <taxon>Lepidoptera</taxon>
        <taxon>Glossata</taxon>
        <taxon>Ditrysia</taxon>
        <taxon>Tineoidea</taxon>
        <taxon>Psychidae</taxon>
        <taxon>Oiketicinae</taxon>
        <taxon>Eumeta</taxon>
    </lineage>
</organism>
<sequence length="71" mass="7946">MATAERCIQTGVGVLSALEEVSSYLAQRISHRILVSTLRTVENEKVDSWEFLVSLDLLELLMVVLPKCVLE</sequence>
<gene>
    <name evidence="1" type="ORF">EVAR_49305_1</name>
</gene>